<dbReference type="Proteomes" id="UP000038200">
    <property type="component" value="Unassembled WGS sequence"/>
</dbReference>
<dbReference type="SUPFAM" id="SSF56349">
    <property type="entry name" value="DNA breaking-rejoining enzymes"/>
    <property type="match status" value="1"/>
</dbReference>
<sequence>MSNFKYQNSKSPIVGFKPAELRIGTDWLIVFYAENPQTGKLQRFRNRVPKHSNKKERQKFAQKMVETINEKLYSGWSPFLENSDKNELKTIVYCLDFFEKNLEKEEKDGVKRPATANNWKVFITLFKKYLSENQKNITFISQIDIRICSHFLDYMYLRKNNSARTHNTRLKQLKSLFNFFISKGFISDNPVKNIKLKSTNEKKRVVLNDKEKRQLQQLKADDFHFFVFCMTTYYCFIRPSELKNLKVSDVDLQNGFIAVSAEISKNRKTENVTIPNVFLEDLKKHIGPADNDCFLFGDKFAPSTKKHKQINYHWNKVKQKYNFRKEVQFYSLKDTGITDLLNSGIPAVKVQTQARHSDLKITENYISRNKFADEMIKNADFRTSNL</sequence>
<dbReference type="GO" id="GO:0006310">
    <property type="term" value="P:DNA recombination"/>
    <property type="evidence" value="ECO:0007669"/>
    <property type="project" value="UniProtKB-KW"/>
</dbReference>
<dbReference type="InterPro" id="IPR025269">
    <property type="entry name" value="SAM-like_dom"/>
</dbReference>
<dbReference type="Pfam" id="PF13102">
    <property type="entry name" value="Phage_int_SAM_5"/>
    <property type="match status" value="1"/>
</dbReference>
<evidence type="ECO:0000256" key="2">
    <source>
        <dbReference type="ARBA" id="ARBA00023125"/>
    </source>
</evidence>
<dbReference type="InterPro" id="IPR050090">
    <property type="entry name" value="Tyrosine_recombinase_XerCD"/>
</dbReference>
<gene>
    <name evidence="5" type="ORF">CCAND93_820001</name>
</gene>
<dbReference type="PROSITE" id="PS51898">
    <property type="entry name" value="TYR_RECOMBINASE"/>
    <property type="match status" value="1"/>
</dbReference>
<dbReference type="GO" id="GO:0003677">
    <property type="term" value="F:DNA binding"/>
    <property type="evidence" value="ECO:0007669"/>
    <property type="project" value="UniProtKB-KW"/>
</dbReference>
<dbReference type="EMBL" id="CDOL01000275">
    <property type="protein sequence ID" value="CEN54302.1"/>
    <property type="molecule type" value="Genomic_DNA"/>
</dbReference>
<dbReference type="CDD" id="cd00397">
    <property type="entry name" value="DNA_BRE_C"/>
    <property type="match status" value="1"/>
</dbReference>
<evidence type="ECO:0000259" key="4">
    <source>
        <dbReference type="PROSITE" id="PS51898"/>
    </source>
</evidence>
<evidence type="ECO:0000256" key="1">
    <source>
        <dbReference type="ARBA" id="ARBA00008857"/>
    </source>
</evidence>
<dbReference type="PANTHER" id="PTHR30349:SF64">
    <property type="entry name" value="PROPHAGE INTEGRASE INTD-RELATED"/>
    <property type="match status" value="1"/>
</dbReference>
<keyword evidence="3" id="KW-0233">DNA recombination</keyword>
<dbReference type="GO" id="GO:0015074">
    <property type="term" value="P:DNA integration"/>
    <property type="evidence" value="ECO:0007669"/>
    <property type="project" value="InterPro"/>
</dbReference>
<comment type="similarity">
    <text evidence="1">Belongs to the 'phage' integrase family.</text>
</comment>
<dbReference type="InterPro" id="IPR010998">
    <property type="entry name" value="Integrase_recombinase_N"/>
</dbReference>
<dbReference type="InterPro" id="IPR013762">
    <property type="entry name" value="Integrase-like_cat_sf"/>
</dbReference>
<dbReference type="RefSeq" id="WP_042009812.1">
    <property type="nucleotide sequence ID" value="NZ_CDOL01000275.1"/>
</dbReference>
<evidence type="ECO:0000313" key="5">
    <source>
        <dbReference type="EMBL" id="CEN54302.1"/>
    </source>
</evidence>
<dbReference type="PANTHER" id="PTHR30349">
    <property type="entry name" value="PHAGE INTEGRASE-RELATED"/>
    <property type="match status" value="1"/>
</dbReference>
<dbReference type="Gene3D" id="1.10.150.130">
    <property type="match status" value="1"/>
</dbReference>
<dbReference type="InterPro" id="IPR002104">
    <property type="entry name" value="Integrase_catalytic"/>
</dbReference>
<dbReference type="Pfam" id="PF00589">
    <property type="entry name" value="Phage_integrase"/>
    <property type="match status" value="1"/>
</dbReference>
<evidence type="ECO:0000256" key="3">
    <source>
        <dbReference type="ARBA" id="ARBA00023172"/>
    </source>
</evidence>
<protein>
    <submittedName>
        <fullName evidence="5">Site-specific recombinase, phage integrase family</fullName>
    </submittedName>
</protein>
<feature type="domain" description="Tyr recombinase" evidence="4">
    <location>
        <begin position="202"/>
        <end position="380"/>
    </location>
</feature>
<keyword evidence="2" id="KW-0238">DNA-binding</keyword>
<organism evidence="5 6">
    <name type="scientific">Capnocytophaga canis</name>
    <dbReference type="NCBI Taxonomy" id="1848903"/>
    <lineage>
        <taxon>Bacteria</taxon>
        <taxon>Pseudomonadati</taxon>
        <taxon>Bacteroidota</taxon>
        <taxon>Flavobacteriia</taxon>
        <taxon>Flavobacteriales</taxon>
        <taxon>Flavobacteriaceae</taxon>
        <taxon>Capnocytophaga</taxon>
    </lineage>
</organism>
<reference evidence="5 6" key="1">
    <citation type="submission" date="2015-01" db="EMBL/GenBank/DDBJ databases">
        <authorList>
            <person name="Xiang T."/>
            <person name="Song Y."/>
            <person name="Huang L."/>
            <person name="Wang B."/>
            <person name="Wu P."/>
        </authorList>
    </citation>
    <scope>NUCLEOTIDE SEQUENCE [LARGE SCALE GENOMIC DNA]</scope>
    <source>
        <strain evidence="5 6">CcD93</strain>
    </source>
</reference>
<dbReference type="AlphaFoldDB" id="A0A0B7IW44"/>
<name>A0A0B7IW44_9FLAO</name>
<dbReference type="InterPro" id="IPR011010">
    <property type="entry name" value="DNA_brk_join_enz"/>
</dbReference>
<dbReference type="Gene3D" id="1.10.443.10">
    <property type="entry name" value="Intergrase catalytic core"/>
    <property type="match status" value="1"/>
</dbReference>
<evidence type="ECO:0000313" key="6">
    <source>
        <dbReference type="Proteomes" id="UP000038200"/>
    </source>
</evidence>
<proteinExistence type="inferred from homology"/>
<dbReference type="OrthoDB" id="1004050at2"/>
<accession>A0A0B7IW44</accession>